<organism evidence="4 5">
    <name type="scientific">Paraburkholderia piptadeniae</name>
    <dbReference type="NCBI Taxonomy" id="1701573"/>
    <lineage>
        <taxon>Bacteria</taxon>
        <taxon>Pseudomonadati</taxon>
        <taxon>Pseudomonadota</taxon>
        <taxon>Betaproteobacteria</taxon>
        <taxon>Burkholderiales</taxon>
        <taxon>Burkholderiaceae</taxon>
        <taxon>Paraburkholderia</taxon>
    </lineage>
</organism>
<keyword evidence="5" id="KW-1185">Reference proteome</keyword>
<dbReference type="Pfam" id="PF12849">
    <property type="entry name" value="PBP_like_2"/>
    <property type="match status" value="1"/>
</dbReference>
<dbReference type="SUPFAM" id="SSF53850">
    <property type="entry name" value="Periplasmic binding protein-like II"/>
    <property type="match status" value="1"/>
</dbReference>
<evidence type="ECO:0000256" key="1">
    <source>
        <dbReference type="ARBA" id="ARBA00022729"/>
    </source>
</evidence>
<evidence type="ECO:0000313" key="4">
    <source>
        <dbReference type="EMBL" id="SIT47801.1"/>
    </source>
</evidence>
<comment type="caution">
    <text evidence="4">The sequence shown here is derived from an EMBL/GenBank/DDBJ whole genome shotgun (WGS) entry which is preliminary data.</text>
</comment>
<dbReference type="EMBL" id="CYGY02000060">
    <property type="protein sequence ID" value="SIT47801.1"/>
    <property type="molecule type" value="Genomic_DNA"/>
</dbReference>
<proteinExistence type="predicted"/>
<name>A0A1N7SK70_9BURK</name>
<dbReference type="InterPro" id="IPR024370">
    <property type="entry name" value="PBP_domain"/>
</dbReference>
<feature type="chain" id="PRO_5012071636" evidence="2">
    <location>
        <begin position="30"/>
        <end position="377"/>
    </location>
</feature>
<gene>
    <name evidence="4" type="ORF">BN2476_600019</name>
</gene>
<dbReference type="InterPro" id="IPR050811">
    <property type="entry name" value="Phosphate_ABC_transporter"/>
</dbReference>
<feature type="domain" description="PBP" evidence="3">
    <location>
        <begin position="52"/>
        <end position="349"/>
    </location>
</feature>
<reference evidence="4" key="1">
    <citation type="submission" date="2016-12" db="EMBL/GenBank/DDBJ databases">
        <authorList>
            <person name="Moulin L."/>
        </authorList>
    </citation>
    <scope>NUCLEOTIDE SEQUENCE [LARGE SCALE GENOMIC DNA]</scope>
    <source>
        <strain evidence="4">STM 7183</strain>
    </source>
</reference>
<dbReference type="PANTHER" id="PTHR30570">
    <property type="entry name" value="PERIPLASMIC PHOSPHATE BINDING COMPONENT OF PHOSPHATE ABC TRANSPORTER"/>
    <property type="match status" value="1"/>
</dbReference>
<dbReference type="Gene3D" id="3.40.190.10">
    <property type="entry name" value="Periplasmic binding protein-like II"/>
    <property type="match status" value="2"/>
</dbReference>
<dbReference type="OrthoDB" id="4008270at2"/>
<keyword evidence="1 2" id="KW-0732">Signal</keyword>
<evidence type="ECO:0000313" key="5">
    <source>
        <dbReference type="Proteomes" id="UP000195569"/>
    </source>
</evidence>
<feature type="signal peptide" evidence="2">
    <location>
        <begin position="1"/>
        <end position="29"/>
    </location>
</feature>
<accession>A0A1N7SK70</accession>
<evidence type="ECO:0000256" key="2">
    <source>
        <dbReference type="SAM" id="SignalP"/>
    </source>
</evidence>
<sequence length="377" mass="41475">MKLTSSSKLQGTASVLLALAGLALGAAHAAAQTPDLNQLAPYKPEYNVTGGLRIAGSELKGNVDLLVEGFKKFHPDAMVSTNFMTSSEGALGMMYAGVSDIAPMGDDAKVTDQMPFYNTYRHVPTEISIATGGYDKRGTLFAWAIVVNKDNPLAKLSMGQLDRIFGSERTGGWEIGADANNNLLYTSRYARGPETNIRTWGQLGLNGDWANKEIQTYGYIAPGFAVNFERKVMHWSDKWNPNFKEYVEEKEATTDAAGKAVASERMLEDISNNKYGIGWAALMHAKDYPNVKVLAISQTDNSPAIALTPDNVKNRSYPLTRDAYIYVNRTPGQPLDPRVREFMRFVLSRDGQQIIQNAGVYTPLPAKYVAEQLKKLN</sequence>
<dbReference type="Proteomes" id="UP000195569">
    <property type="component" value="Unassembled WGS sequence"/>
</dbReference>
<dbReference type="AlphaFoldDB" id="A0A1N7SK70"/>
<dbReference type="RefSeq" id="WP_143811070.1">
    <property type="nucleotide sequence ID" value="NZ_CYGY02000060.1"/>
</dbReference>
<evidence type="ECO:0000259" key="3">
    <source>
        <dbReference type="Pfam" id="PF12849"/>
    </source>
</evidence>
<dbReference type="PANTHER" id="PTHR30570:SF6">
    <property type="entry name" value="PHOSPHATE-BINDING PROTEIN PSTS"/>
    <property type="match status" value="1"/>
</dbReference>
<protein>
    <submittedName>
        <fullName evidence="4">Phosphate ABC transporter periplasmic phosphate-binding protein</fullName>
    </submittedName>
</protein>